<keyword evidence="4" id="KW-1185">Reference proteome</keyword>
<evidence type="ECO:0000256" key="1">
    <source>
        <dbReference type="SAM" id="MobiDB-lite"/>
    </source>
</evidence>
<comment type="caution">
    <text evidence="3">The sequence shown here is derived from an EMBL/GenBank/DDBJ whole genome shotgun (WGS) entry which is preliminary data.</text>
</comment>
<dbReference type="Gene3D" id="3.90.1200.10">
    <property type="match status" value="1"/>
</dbReference>
<dbReference type="InterPro" id="IPR002575">
    <property type="entry name" value="Aminoglycoside_PTrfase"/>
</dbReference>
<organism evidence="3 4">
    <name type="scientific">Mycena pura</name>
    <dbReference type="NCBI Taxonomy" id="153505"/>
    <lineage>
        <taxon>Eukaryota</taxon>
        <taxon>Fungi</taxon>
        <taxon>Dikarya</taxon>
        <taxon>Basidiomycota</taxon>
        <taxon>Agaricomycotina</taxon>
        <taxon>Agaricomycetes</taxon>
        <taxon>Agaricomycetidae</taxon>
        <taxon>Agaricales</taxon>
        <taxon>Marasmiineae</taxon>
        <taxon>Mycenaceae</taxon>
        <taxon>Mycena</taxon>
    </lineage>
</organism>
<evidence type="ECO:0000313" key="4">
    <source>
        <dbReference type="Proteomes" id="UP001219525"/>
    </source>
</evidence>
<feature type="domain" description="Aminoglycoside phosphotransferase" evidence="2">
    <location>
        <begin position="785"/>
        <end position="1023"/>
    </location>
</feature>
<gene>
    <name evidence="3" type="ORF">GGX14DRAFT_624380</name>
</gene>
<dbReference type="InterPro" id="IPR013083">
    <property type="entry name" value="Znf_RING/FYVE/PHD"/>
</dbReference>
<dbReference type="EMBL" id="JARJCW010000026">
    <property type="protein sequence ID" value="KAJ7211349.1"/>
    <property type="molecule type" value="Genomic_DNA"/>
</dbReference>
<feature type="compositionally biased region" description="Polar residues" evidence="1">
    <location>
        <begin position="391"/>
        <end position="401"/>
    </location>
</feature>
<dbReference type="PANTHER" id="PTHR21310:SF56">
    <property type="entry name" value="AMINOGLYCOSIDE PHOSPHOTRANSFERASE DOMAIN-CONTAINING PROTEIN"/>
    <property type="match status" value="1"/>
</dbReference>
<dbReference type="Gene3D" id="3.30.200.20">
    <property type="entry name" value="Phosphorylase Kinase, domain 1"/>
    <property type="match status" value="1"/>
</dbReference>
<feature type="region of interest" description="Disordered" evidence="1">
    <location>
        <begin position="421"/>
        <end position="539"/>
    </location>
</feature>
<dbReference type="InterPro" id="IPR011011">
    <property type="entry name" value="Znf_FYVE_PHD"/>
</dbReference>
<dbReference type="PANTHER" id="PTHR21310">
    <property type="entry name" value="AMINOGLYCOSIDE PHOSPHOTRANSFERASE-RELATED-RELATED"/>
    <property type="match status" value="1"/>
</dbReference>
<feature type="region of interest" description="Disordered" evidence="1">
    <location>
        <begin position="685"/>
        <end position="707"/>
    </location>
</feature>
<evidence type="ECO:0000313" key="3">
    <source>
        <dbReference type="EMBL" id="KAJ7211349.1"/>
    </source>
</evidence>
<dbReference type="SUPFAM" id="SSF57903">
    <property type="entry name" value="FYVE/PHD zinc finger"/>
    <property type="match status" value="1"/>
</dbReference>
<dbReference type="InterPro" id="IPR051678">
    <property type="entry name" value="AGP_Transferase"/>
</dbReference>
<feature type="compositionally biased region" description="Polar residues" evidence="1">
    <location>
        <begin position="481"/>
        <end position="499"/>
    </location>
</feature>
<dbReference type="AlphaFoldDB" id="A0AAD6YB80"/>
<dbReference type="Pfam" id="PF01636">
    <property type="entry name" value="APH"/>
    <property type="match status" value="1"/>
</dbReference>
<feature type="region of interest" description="Disordered" evidence="1">
    <location>
        <begin position="375"/>
        <end position="407"/>
    </location>
</feature>
<dbReference type="SUPFAM" id="SSF56112">
    <property type="entry name" value="Protein kinase-like (PK-like)"/>
    <property type="match status" value="1"/>
</dbReference>
<dbReference type="SUPFAM" id="SSF54160">
    <property type="entry name" value="Chromo domain-like"/>
    <property type="match status" value="1"/>
</dbReference>
<proteinExistence type="predicted"/>
<protein>
    <recommendedName>
        <fullName evidence="2">Aminoglycoside phosphotransferase domain-containing protein</fullName>
    </recommendedName>
</protein>
<feature type="compositionally biased region" description="Basic and acidic residues" evidence="1">
    <location>
        <begin position="518"/>
        <end position="527"/>
    </location>
</feature>
<feature type="compositionally biased region" description="Polar residues" evidence="1">
    <location>
        <begin position="298"/>
        <end position="317"/>
    </location>
</feature>
<reference evidence="3" key="1">
    <citation type="submission" date="2023-03" db="EMBL/GenBank/DDBJ databases">
        <title>Massive genome expansion in bonnet fungi (Mycena s.s.) driven by repeated elements and novel gene families across ecological guilds.</title>
        <authorList>
            <consortium name="Lawrence Berkeley National Laboratory"/>
            <person name="Harder C.B."/>
            <person name="Miyauchi S."/>
            <person name="Viragh M."/>
            <person name="Kuo A."/>
            <person name="Thoen E."/>
            <person name="Andreopoulos B."/>
            <person name="Lu D."/>
            <person name="Skrede I."/>
            <person name="Drula E."/>
            <person name="Henrissat B."/>
            <person name="Morin E."/>
            <person name="Kohler A."/>
            <person name="Barry K."/>
            <person name="LaButti K."/>
            <person name="Morin E."/>
            <person name="Salamov A."/>
            <person name="Lipzen A."/>
            <person name="Mereny Z."/>
            <person name="Hegedus B."/>
            <person name="Baldrian P."/>
            <person name="Stursova M."/>
            <person name="Weitz H."/>
            <person name="Taylor A."/>
            <person name="Grigoriev I.V."/>
            <person name="Nagy L.G."/>
            <person name="Martin F."/>
            <person name="Kauserud H."/>
        </authorList>
    </citation>
    <scope>NUCLEOTIDE SEQUENCE</scope>
    <source>
        <strain evidence="3">9144</strain>
    </source>
</reference>
<feature type="compositionally biased region" description="Polar residues" evidence="1">
    <location>
        <begin position="1128"/>
        <end position="1139"/>
    </location>
</feature>
<dbReference type="InterPro" id="IPR016197">
    <property type="entry name" value="Chromo-like_dom_sf"/>
</dbReference>
<sequence length="1139" mass="125292">MSLNDAYPQTAAINAAAQGPLHSFLAPAHATQNTYNLPPPTTKAFIFDPQAITQSVKQMLASHEAHSEAKIDNAVQLLLSEMSAARQESREHVGQIAEVLQKSHAINLARLKRLENIMGMGSDMENSDEKTLLSRFDLLSFAVEELLERLKDPEANFPDSLPLRRDAATSPIKRVNVDGVISPRTPAPKPQSSIAMGTPSYTDAYSNNDPSSSTLVADDTVPFSDQKSSQVLSVPVDGAPCIETAAVPKPTFRASLVPVDWANQDPADMRPVSVSPRPNQLSDDTVVSLTLGVGSPITTSRRSQSVHPVSSAFSVSPLQPPRETTPHFVALADGKSVSSASEDIDRQTFVEEVESDARSPSADTVREELSVQDLMSAMQSSPSPSLPNDAVPSSISPSPFLQSRRRSISPPSLVLSFQPRASTGAAPRSPLPQRTAIFPSEDDLFGGALSPVPPSTPSRSPSPGLLHEAPLSRHNGDTMETPVSSTTRPKATLRPLSSVNKKRKSNPQEPEAGSSSERPTKRDRKEAGPSVKKKIKKEKSDAVIWPPMTPASQINPEFDGNFIGCDREEECGSWFHYSCLGIVPGDPRLTGKFLCPFCVAGRPPAMTSSESSDQLQCAHPACPTTDVFFEPAGVFGRYTILHSTLGRVTYWLVFWKGYAWKDATWESSLPEKLIDEFRKQALAEGHDVDDDSIPSAKVPRNSLSRGPHTSTFTGARHCPLHNAIEVTLVLPLACHQMPHPVVLTSSGYESDEYPELHPNLDALSEAVASVLHQPVVEQWKKLTRGTYHEIYVSTLKDGSPLIARLSRREEDPHQMLSELETMRHVQTHTRIPVPAVHLYDTARANAVGMQYVVMERMPGVHLYRLWDDLSLEHQKSVLEDIADILAQLSTLRFERIGMLALDGVGVLRSLPAISIADASMKYESHFNAGPFSSAREYLVASVEQLRLHPDAPSDLLPLLNEVKSIVSNYCERHSDAIFLRPPFRLMHGDFDAQNLLFEESKNGAAPRLSAVIDWENSLIGPLYHLFEYPIFIQDVDWSKELYPRNAILRPHFVRALARAAGRETMGWFPDQKSATLNNLYSTFMMGVQHGCWEGVRSSVEMYLREELDGSGKPYNGRIDWTPDPSIDDSLQSKNGLEHA</sequence>
<dbReference type="CDD" id="cd00024">
    <property type="entry name" value="CD_CSD"/>
    <property type="match status" value="1"/>
</dbReference>
<dbReference type="InterPro" id="IPR011009">
    <property type="entry name" value="Kinase-like_dom_sf"/>
</dbReference>
<dbReference type="Proteomes" id="UP001219525">
    <property type="component" value="Unassembled WGS sequence"/>
</dbReference>
<feature type="region of interest" description="Disordered" evidence="1">
    <location>
        <begin position="1114"/>
        <end position="1139"/>
    </location>
</feature>
<feature type="region of interest" description="Disordered" evidence="1">
    <location>
        <begin position="298"/>
        <end position="325"/>
    </location>
</feature>
<accession>A0AAD6YB80</accession>
<name>A0AAD6YB80_9AGAR</name>
<evidence type="ECO:0000259" key="2">
    <source>
        <dbReference type="Pfam" id="PF01636"/>
    </source>
</evidence>
<dbReference type="Gene3D" id="3.30.40.10">
    <property type="entry name" value="Zinc/RING finger domain, C3HC4 (zinc finger)"/>
    <property type="match status" value="1"/>
</dbReference>